<dbReference type="InterPro" id="IPR023393">
    <property type="entry name" value="START-like_dom_sf"/>
</dbReference>
<proteinExistence type="inferred from homology"/>
<dbReference type="Gene3D" id="3.30.530.20">
    <property type="match status" value="1"/>
</dbReference>
<dbReference type="STRING" id="1938817.SAMN06296008_1059"/>
<accession>A0A1W1ZBJ6</accession>
<dbReference type="EMBL" id="FWXJ01000005">
    <property type="protein sequence ID" value="SMC45809.1"/>
    <property type="molecule type" value="Genomic_DNA"/>
</dbReference>
<dbReference type="GO" id="GO:0045333">
    <property type="term" value="P:cellular respiration"/>
    <property type="evidence" value="ECO:0007669"/>
    <property type="project" value="InterPro"/>
</dbReference>
<name>A0A1W1ZBJ6_9BURK</name>
<comment type="similarity">
    <text evidence="1">Belongs to the ribosome association toxin RatA family.</text>
</comment>
<evidence type="ECO:0000313" key="3">
    <source>
        <dbReference type="EMBL" id="SMC45809.1"/>
    </source>
</evidence>
<dbReference type="Proteomes" id="UP000192708">
    <property type="component" value="Unassembled WGS sequence"/>
</dbReference>
<dbReference type="InterPro" id="IPR044996">
    <property type="entry name" value="COQ10-like"/>
</dbReference>
<dbReference type="GO" id="GO:0048039">
    <property type="term" value="F:ubiquinone binding"/>
    <property type="evidence" value="ECO:0007669"/>
    <property type="project" value="InterPro"/>
</dbReference>
<organism evidence="3 4">
    <name type="scientific">Polynucleobacter kasalickyi</name>
    <dbReference type="NCBI Taxonomy" id="1938817"/>
    <lineage>
        <taxon>Bacteria</taxon>
        <taxon>Pseudomonadati</taxon>
        <taxon>Pseudomonadota</taxon>
        <taxon>Betaproteobacteria</taxon>
        <taxon>Burkholderiales</taxon>
        <taxon>Burkholderiaceae</taxon>
        <taxon>Polynucleobacter</taxon>
    </lineage>
</organism>
<gene>
    <name evidence="3" type="ORF">SAMN06296008_1059</name>
</gene>
<keyword evidence="4" id="KW-1185">Reference proteome</keyword>
<dbReference type="PANTHER" id="PTHR12901">
    <property type="entry name" value="SPERM PROTEIN HOMOLOG"/>
    <property type="match status" value="1"/>
</dbReference>
<evidence type="ECO:0000256" key="1">
    <source>
        <dbReference type="ARBA" id="ARBA00008918"/>
    </source>
</evidence>
<dbReference type="AlphaFoldDB" id="A0A1W1ZBJ6"/>
<protein>
    <submittedName>
        <fullName evidence="3">Ribosome association toxin PasT (RatA) of the RatAB toxin-antitoxin module</fullName>
    </submittedName>
</protein>
<sequence>MYGRIMADIHKSLLIEHSAERMFGLVTDVEKYPEFLPWCGGVEVFQSTDELMEAKIHINFKGVNQYFHTRNIQHFPTTIDMQFVDGPFKNFEGKWLFTPLQEDACKIEFRLKYEFSNFLLDKLIGPVFGMIANTFVNSFVKRANDLFGE</sequence>
<evidence type="ECO:0000313" key="4">
    <source>
        <dbReference type="Proteomes" id="UP000192708"/>
    </source>
</evidence>
<reference evidence="3 4" key="1">
    <citation type="submission" date="2017-04" db="EMBL/GenBank/DDBJ databases">
        <authorList>
            <person name="Afonso C.L."/>
            <person name="Miller P.J."/>
            <person name="Scott M.A."/>
            <person name="Spackman E."/>
            <person name="Goraichik I."/>
            <person name="Dimitrov K.M."/>
            <person name="Suarez D.L."/>
            <person name="Swayne D.E."/>
        </authorList>
    </citation>
    <scope>NUCLEOTIDE SEQUENCE [LARGE SCALE GENOMIC DNA]</scope>
    <source>
        <strain evidence="3 4">VK13</strain>
    </source>
</reference>
<dbReference type="Pfam" id="PF03364">
    <property type="entry name" value="Polyketide_cyc"/>
    <property type="match status" value="1"/>
</dbReference>
<feature type="domain" description="Coenzyme Q-binding protein COQ10 START" evidence="2">
    <location>
        <begin position="15"/>
        <end position="139"/>
    </location>
</feature>
<dbReference type="CDD" id="cd07813">
    <property type="entry name" value="COQ10p_like"/>
    <property type="match status" value="1"/>
</dbReference>
<dbReference type="InterPro" id="IPR005031">
    <property type="entry name" value="COQ10_START"/>
</dbReference>
<evidence type="ECO:0000259" key="2">
    <source>
        <dbReference type="Pfam" id="PF03364"/>
    </source>
</evidence>
<dbReference type="SUPFAM" id="SSF55961">
    <property type="entry name" value="Bet v1-like"/>
    <property type="match status" value="1"/>
</dbReference>
<dbReference type="PANTHER" id="PTHR12901:SF10">
    <property type="entry name" value="COENZYME Q-BINDING PROTEIN COQ10, MITOCHONDRIAL"/>
    <property type="match status" value="1"/>
</dbReference>